<reference evidence="1 2" key="1">
    <citation type="submission" date="2020-02" db="EMBL/GenBank/DDBJ databases">
        <title>Acidophilic actinobacteria isolated from forest soil.</title>
        <authorList>
            <person name="Golinska P."/>
        </authorList>
    </citation>
    <scope>NUCLEOTIDE SEQUENCE [LARGE SCALE GENOMIC DNA]</scope>
    <source>
        <strain evidence="1 2">NL8</strain>
    </source>
</reference>
<gene>
    <name evidence="1" type="ORF">KGQ19_43640</name>
</gene>
<dbReference type="Proteomes" id="UP000730482">
    <property type="component" value="Unassembled WGS sequence"/>
</dbReference>
<name>A0ABS5L5Z4_9ACTN</name>
<evidence type="ECO:0000313" key="2">
    <source>
        <dbReference type="Proteomes" id="UP000730482"/>
    </source>
</evidence>
<sequence>MTTAWRDLSQHQRCALAAASSGDGSGLPWILDSWDPWWQPDDLASYTEKLAAAVSALVACGLVVVHDGMLAGDPVMPIEAIGRATANPRNWFYDDEGLEQVLWVTTTDAGDRVMAEAPSAEAMRYYDPRSYLSERRNTPLDHG</sequence>
<keyword evidence="2" id="KW-1185">Reference proteome</keyword>
<accession>A0ABS5L5Z4</accession>
<evidence type="ECO:0000313" key="1">
    <source>
        <dbReference type="EMBL" id="MBS2553768.1"/>
    </source>
</evidence>
<protein>
    <submittedName>
        <fullName evidence="1">Uncharacterized protein</fullName>
    </submittedName>
</protein>
<comment type="caution">
    <text evidence="1">The sequence shown here is derived from an EMBL/GenBank/DDBJ whole genome shotgun (WGS) entry which is preliminary data.</text>
</comment>
<organism evidence="1 2">
    <name type="scientific">Catenulispora pinistramenti</name>
    <dbReference type="NCBI Taxonomy" id="2705254"/>
    <lineage>
        <taxon>Bacteria</taxon>
        <taxon>Bacillati</taxon>
        <taxon>Actinomycetota</taxon>
        <taxon>Actinomycetes</taxon>
        <taxon>Catenulisporales</taxon>
        <taxon>Catenulisporaceae</taxon>
        <taxon>Catenulispora</taxon>
    </lineage>
</organism>
<dbReference type="EMBL" id="JAAFYZ010000283">
    <property type="protein sequence ID" value="MBS2553768.1"/>
    <property type="molecule type" value="Genomic_DNA"/>
</dbReference>
<dbReference type="RefSeq" id="WP_212020660.1">
    <property type="nucleotide sequence ID" value="NZ_JAAFYZ010000283.1"/>
</dbReference>
<proteinExistence type="predicted"/>